<dbReference type="InterPro" id="IPR029023">
    <property type="entry name" value="Tensin_phosphatase"/>
</dbReference>
<evidence type="ECO:0000313" key="7">
    <source>
        <dbReference type="Proteomes" id="UP001470230"/>
    </source>
</evidence>
<reference evidence="6 7" key="1">
    <citation type="submission" date="2024-04" db="EMBL/GenBank/DDBJ databases">
        <title>Tritrichomonas musculus Genome.</title>
        <authorList>
            <person name="Alves-Ferreira E."/>
            <person name="Grigg M."/>
            <person name="Lorenzi H."/>
            <person name="Galac M."/>
        </authorList>
    </citation>
    <scope>NUCLEOTIDE SEQUENCE [LARGE SCALE GENOMIC DNA]</scope>
    <source>
        <strain evidence="6 7">EAF2021</strain>
    </source>
</reference>
<dbReference type="InterPro" id="IPR020422">
    <property type="entry name" value="TYR_PHOSPHATASE_DUAL_dom"/>
</dbReference>
<feature type="domain" description="Tyrosine specific protein phosphatases" evidence="4">
    <location>
        <begin position="107"/>
        <end position="168"/>
    </location>
</feature>
<sequence length="324" mass="38164">MFSKYGITDIDCYNQKKRELSELVYFTDWHGILLNISYIYPNFALMCTPSVKDIYKRNDIRIVQDFIHERHGSHFYLFNVHIQDYDTKVFDDKVIFMPFPDHCSPRISYFEKASEAISKVFDDDPQCTIFVHCKAGRGRSGTVVCAYQIYSKNVLHVDEAISKVNEKRSPQNMSITIPSQIRFLHYFEQKCLKGDPISQRINIEKVEFYPEFNREMNFSVTRGIPYEDKEEFTKKFDGHSITFTDLQFSNEFVLFVSEINGKSDCVRIQLHSDYLTSENEKVTKFEGNKFIAHFDKMQLDGPHNRKTSKNFPPDFSMNLYYTVL</sequence>
<keyword evidence="7" id="KW-1185">Reference proteome</keyword>
<dbReference type="Proteomes" id="UP001470230">
    <property type="component" value="Unassembled WGS sequence"/>
</dbReference>
<proteinExistence type="predicted"/>
<keyword evidence="1" id="KW-0378">Hydrolase</keyword>
<dbReference type="PROSITE" id="PS00383">
    <property type="entry name" value="TYR_PHOSPHATASE_1"/>
    <property type="match status" value="1"/>
</dbReference>
<evidence type="ECO:0000259" key="4">
    <source>
        <dbReference type="PROSITE" id="PS50056"/>
    </source>
</evidence>
<gene>
    <name evidence="6" type="ORF">M9Y10_001658</name>
</gene>
<dbReference type="PROSITE" id="PS50056">
    <property type="entry name" value="TYR_PHOSPHATASE_2"/>
    <property type="match status" value="1"/>
</dbReference>
<dbReference type="InterPro" id="IPR003595">
    <property type="entry name" value="Tyr_Pase_cat"/>
</dbReference>
<dbReference type="SMART" id="SM00195">
    <property type="entry name" value="DSPc"/>
    <property type="match status" value="1"/>
</dbReference>
<comment type="caution">
    <text evidence="6">The sequence shown here is derived from an EMBL/GenBank/DDBJ whole genome shotgun (WGS) entry which is preliminary data.</text>
</comment>
<dbReference type="SUPFAM" id="SSF52799">
    <property type="entry name" value="(Phosphotyrosine protein) phosphatases II"/>
    <property type="match status" value="1"/>
</dbReference>
<organism evidence="6 7">
    <name type="scientific">Tritrichomonas musculus</name>
    <dbReference type="NCBI Taxonomy" id="1915356"/>
    <lineage>
        <taxon>Eukaryota</taxon>
        <taxon>Metamonada</taxon>
        <taxon>Parabasalia</taxon>
        <taxon>Tritrichomonadida</taxon>
        <taxon>Tritrichomonadidae</taxon>
        <taxon>Tritrichomonas</taxon>
    </lineage>
</organism>
<dbReference type="PROSITE" id="PS51181">
    <property type="entry name" value="PPASE_TENSIN"/>
    <property type="match status" value="1"/>
</dbReference>
<dbReference type="Pfam" id="PF00782">
    <property type="entry name" value="DSPc"/>
    <property type="match status" value="1"/>
</dbReference>
<dbReference type="SMART" id="SM00404">
    <property type="entry name" value="PTPc_motif"/>
    <property type="match status" value="1"/>
</dbReference>
<evidence type="ECO:0000259" key="5">
    <source>
        <dbReference type="PROSITE" id="PS51181"/>
    </source>
</evidence>
<feature type="domain" description="Phosphatase tensin-type" evidence="5">
    <location>
        <begin position="25"/>
        <end position="194"/>
    </location>
</feature>
<dbReference type="InterPro" id="IPR000340">
    <property type="entry name" value="Dual-sp_phosphatase_cat-dom"/>
</dbReference>
<dbReference type="InterPro" id="IPR000387">
    <property type="entry name" value="Tyr_Pase_dom"/>
</dbReference>
<dbReference type="PANTHER" id="PTHR12305">
    <property type="entry name" value="PHOSPHATASE WITH HOMOLOGY TO TENSIN"/>
    <property type="match status" value="1"/>
</dbReference>
<dbReference type="EMBL" id="JAPFFF010000001">
    <property type="protein sequence ID" value="KAK8899344.1"/>
    <property type="molecule type" value="Genomic_DNA"/>
</dbReference>
<evidence type="ECO:0000313" key="6">
    <source>
        <dbReference type="EMBL" id="KAK8899344.1"/>
    </source>
</evidence>
<protein>
    <recommendedName>
        <fullName evidence="8">Phosphatidylinositol-3,4,5-trisphosphate 3-phosphatase</fullName>
    </recommendedName>
</protein>
<keyword evidence="2" id="KW-0904">Protein phosphatase</keyword>
<dbReference type="Gene3D" id="3.90.190.10">
    <property type="entry name" value="Protein tyrosine phosphatase superfamily"/>
    <property type="match status" value="1"/>
</dbReference>
<evidence type="ECO:0000256" key="1">
    <source>
        <dbReference type="ARBA" id="ARBA00022801"/>
    </source>
</evidence>
<dbReference type="PANTHER" id="PTHR12305:SF84">
    <property type="entry name" value="PHOSPHATIDYLINOSITOL 3,4,5-TRISPHOSPHATE 3-PHOSPHATASE AND DUAL-SPECIFICITY PROTEIN PHOSPHATASE PTEN"/>
    <property type="match status" value="1"/>
</dbReference>
<dbReference type="InterPro" id="IPR016130">
    <property type="entry name" value="Tyr_Pase_AS"/>
</dbReference>
<evidence type="ECO:0008006" key="8">
    <source>
        <dbReference type="Google" id="ProtNLM"/>
    </source>
</evidence>
<feature type="domain" description="Tyrosine-protein phosphatase" evidence="3">
    <location>
        <begin position="35"/>
        <end position="193"/>
    </location>
</feature>
<evidence type="ECO:0000259" key="3">
    <source>
        <dbReference type="PROSITE" id="PS50054"/>
    </source>
</evidence>
<name>A0ABR2L7Q5_9EUKA</name>
<accession>A0ABR2L7Q5</accession>
<dbReference type="InterPro" id="IPR029021">
    <property type="entry name" value="Prot-tyrosine_phosphatase-like"/>
</dbReference>
<dbReference type="InterPro" id="IPR051281">
    <property type="entry name" value="Dual-spec_lipid-protein_phosph"/>
</dbReference>
<dbReference type="PROSITE" id="PS50054">
    <property type="entry name" value="TYR_PHOSPHATASE_DUAL"/>
    <property type="match status" value="1"/>
</dbReference>
<evidence type="ECO:0000256" key="2">
    <source>
        <dbReference type="ARBA" id="ARBA00022912"/>
    </source>
</evidence>